<reference evidence="2" key="1">
    <citation type="journal article" date="2020" name="Stud. Mycol.">
        <title>101 Dothideomycetes genomes: a test case for predicting lifestyles and emergence of pathogens.</title>
        <authorList>
            <person name="Haridas S."/>
            <person name="Albert R."/>
            <person name="Binder M."/>
            <person name="Bloem J."/>
            <person name="Labutti K."/>
            <person name="Salamov A."/>
            <person name="Andreopoulos B."/>
            <person name="Baker S."/>
            <person name="Barry K."/>
            <person name="Bills G."/>
            <person name="Bluhm B."/>
            <person name="Cannon C."/>
            <person name="Castanera R."/>
            <person name="Culley D."/>
            <person name="Daum C."/>
            <person name="Ezra D."/>
            <person name="Gonzalez J."/>
            <person name="Henrissat B."/>
            <person name="Kuo A."/>
            <person name="Liang C."/>
            <person name="Lipzen A."/>
            <person name="Lutzoni F."/>
            <person name="Magnuson J."/>
            <person name="Mondo S."/>
            <person name="Nolan M."/>
            <person name="Ohm R."/>
            <person name="Pangilinan J."/>
            <person name="Park H.-J."/>
            <person name="Ramirez L."/>
            <person name="Alfaro M."/>
            <person name="Sun H."/>
            <person name="Tritt A."/>
            <person name="Yoshinaga Y."/>
            <person name="Zwiers L.-H."/>
            <person name="Turgeon B."/>
            <person name="Goodwin S."/>
            <person name="Spatafora J."/>
            <person name="Crous P."/>
            <person name="Grigoriev I."/>
        </authorList>
    </citation>
    <scope>NUCLEOTIDE SEQUENCE</scope>
    <source>
        <strain evidence="2">ATCC 16933</strain>
    </source>
</reference>
<evidence type="ECO:0000256" key="1">
    <source>
        <dbReference type="SAM" id="MobiDB-lite"/>
    </source>
</evidence>
<dbReference type="AlphaFoldDB" id="A0A6A6PBM1"/>
<evidence type="ECO:0000313" key="2">
    <source>
        <dbReference type="EMBL" id="KAF2461192.1"/>
    </source>
</evidence>
<evidence type="ECO:0000313" key="3">
    <source>
        <dbReference type="Proteomes" id="UP000799766"/>
    </source>
</evidence>
<proteinExistence type="predicted"/>
<dbReference type="EMBL" id="MU001672">
    <property type="protein sequence ID" value="KAF2461192.1"/>
    <property type="molecule type" value="Genomic_DNA"/>
</dbReference>
<feature type="compositionally biased region" description="Low complexity" evidence="1">
    <location>
        <begin position="29"/>
        <end position="38"/>
    </location>
</feature>
<feature type="region of interest" description="Disordered" evidence="1">
    <location>
        <begin position="19"/>
        <end position="61"/>
    </location>
</feature>
<name>A0A6A6PBM1_9PEZI</name>
<organism evidence="2 3">
    <name type="scientific">Lineolata rhizophorae</name>
    <dbReference type="NCBI Taxonomy" id="578093"/>
    <lineage>
        <taxon>Eukaryota</taxon>
        <taxon>Fungi</taxon>
        <taxon>Dikarya</taxon>
        <taxon>Ascomycota</taxon>
        <taxon>Pezizomycotina</taxon>
        <taxon>Dothideomycetes</taxon>
        <taxon>Dothideomycetes incertae sedis</taxon>
        <taxon>Lineolatales</taxon>
        <taxon>Lineolataceae</taxon>
        <taxon>Lineolata</taxon>
    </lineage>
</organism>
<keyword evidence="3" id="KW-1185">Reference proteome</keyword>
<dbReference type="Proteomes" id="UP000799766">
    <property type="component" value="Unassembled WGS sequence"/>
</dbReference>
<accession>A0A6A6PBM1</accession>
<gene>
    <name evidence="2" type="ORF">BDY21DRAFT_140692</name>
</gene>
<sequence>MEVDRRRLQLASSCSSLRAFGAGEGSRQRAGAPARAPGDGNKSPERGEMRDEARRESLARVMDERRWQPEVAAERRRGVRSAAVEVVCVGARCRAEADGRVLRARQRSEGFSVAWARKGSRQQVAASGAAGGGVEKRLARLMMRGAQLHQSAHTQTAWGVQVPAGRVNHKAGAAHGRGRAWLLGSPLDACG</sequence>
<feature type="compositionally biased region" description="Basic and acidic residues" evidence="1">
    <location>
        <begin position="42"/>
        <end position="61"/>
    </location>
</feature>
<protein>
    <submittedName>
        <fullName evidence="2">Uncharacterized protein</fullName>
    </submittedName>
</protein>